<gene>
    <name evidence="1" type="ORF">METZ01_LOCUS489689</name>
</gene>
<dbReference type="AlphaFoldDB" id="A0A383CY29"/>
<protein>
    <submittedName>
        <fullName evidence="1">Uncharacterized protein</fullName>
    </submittedName>
</protein>
<proteinExistence type="predicted"/>
<reference evidence="1" key="1">
    <citation type="submission" date="2018-05" db="EMBL/GenBank/DDBJ databases">
        <authorList>
            <person name="Lanie J.A."/>
            <person name="Ng W.-L."/>
            <person name="Kazmierczak K.M."/>
            <person name="Andrzejewski T.M."/>
            <person name="Davidsen T.M."/>
            <person name="Wayne K.J."/>
            <person name="Tettelin H."/>
            <person name="Glass J.I."/>
            <person name="Rusch D."/>
            <person name="Podicherti R."/>
            <person name="Tsui H.-C.T."/>
            <person name="Winkler M.E."/>
        </authorList>
    </citation>
    <scope>NUCLEOTIDE SEQUENCE</scope>
</reference>
<dbReference type="EMBL" id="UINC01212484">
    <property type="protein sequence ID" value="SVE36835.1"/>
    <property type="molecule type" value="Genomic_DNA"/>
</dbReference>
<organism evidence="1">
    <name type="scientific">marine metagenome</name>
    <dbReference type="NCBI Taxonomy" id="408172"/>
    <lineage>
        <taxon>unclassified sequences</taxon>
        <taxon>metagenomes</taxon>
        <taxon>ecological metagenomes</taxon>
    </lineage>
</organism>
<accession>A0A383CY29</accession>
<name>A0A383CY29_9ZZZZ</name>
<sequence length="39" mass="4349">FIADDSKLHKIGQKINIANATQALDVTRILVEASKQLER</sequence>
<evidence type="ECO:0000313" key="1">
    <source>
        <dbReference type="EMBL" id="SVE36835.1"/>
    </source>
</evidence>
<feature type="non-terminal residue" evidence="1">
    <location>
        <position position="1"/>
    </location>
</feature>